<comment type="similarity">
    <text evidence="2">Belongs to the diacylglycerol/lipid kinase family.</text>
</comment>
<dbReference type="InterPro" id="IPR050187">
    <property type="entry name" value="Lipid_Phosphate_FormReg"/>
</dbReference>
<gene>
    <name evidence="6" type="ORF">Q757_00900</name>
</gene>
<evidence type="ECO:0000256" key="3">
    <source>
        <dbReference type="ARBA" id="ARBA00022741"/>
    </source>
</evidence>
<feature type="domain" description="DAGKc" evidence="5">
    <location>
        <begin position="1"/>
        <end position="134"/>
    </location>
</feature>
<protein>
    <recommendedName>
        <fullName evidence="5">DAGKc domain-containing protein</fullName>
    </recommendedName>
</protein>
<dbReference type="EMBL" id="AXCV01000018">
    <property type="protein sequence ID" value="KGO32448.1"/>
    <property type="molecule type" value="Genomic_DNA"/>
</dbReference>
<evidence type="ECO:0000256" key="2">
    <source>
        <dbReference type="ARBA" id="ARBA00005983"/>
    </source>
</evidence>
<evidence type="ECO:0000256" key="1">
    <source>
        <dbReference type="ARBA" id="ARBA00001946"/>
    </source>
</evidence>
<evidence type="ECO:0000313" key="7">
    <source>
        <dbReference type="Proteomes" id="UP000030023"/>
    </source>
</evidence>
<comment type="cofactor">
    <cofactor evidence="1">
        <name>Mg(2+)</name>
        <dbReference type="ChEBI" id="CHEBI:18420"/>
    </cofactor>
</comment>
<dbReference type="PANTHER" id="PTHR12358:SF54">
    <property type="entry name" value="SPHINGOSINE KINASE RELATED PROTEIN"/>
    <property type="match status" value="1"/>
</dbReference>
<organism evidence="6 7">
    <name type="scientific">Oenococcus alcoholitolerans</name>
    <dbReference type="NCBI Taxonomy" id="931074"/>
    <lineage>
        <taxon>Bacteria</taxon>
        <taxon>Bacillati</taxon>
        <taxon>Bacillota</taxon>
        <taxon>Bacilli</taxon>
        <taxon>Lactobacillales</taxon>
        <taxon>Lactobacillaceae</taxon>
        <taxon>Oenococcus</taxon>
    </lineage>
</organism>
<dbReference type="InterPro" id="IPR017438">
    <property type="entry name" value="ATP-NAD_kinase_N"/>
</dbReference>
<dbReference type="Proteomes" id="UP000030023">
    <property type="component" value="Unassembled WGS sequence"/>
</dbReference>
<dbReference type="SUPFAM" id="SSF111331">
    <property type="entry name" value="NAD kinase/diacylglycerol kinase-like"/>
    <property type="match status" value="1"/>
</dbReference>
<dbReference type="SMART" id="SM00046">
    <property type="entry name" value="DAGKc"/>
    <property type="match status" value="1"/>
</dbReference>
<keyword evidence="7" id="KW-1185">Reference proteome</keyword>
<dbReference type="PROSITE" id="PS50146">
    <property type="entry name" value="DAGK"/>
    <property type="match status" value="1"/>
</dbReference>
<evidence type="ECO:0000259" key="5">
    <source>
        <dbReference type="PROSITE" id="PS50146"/>
    </source>
</evidence>
<sequence length="286" mass="31703">MDKLTYGIFFNKNSGDGSGKKIAEKLARVLKDHQQKSIMLFADSVEAVIKKIISNLKKIDILVVIGGDGTLNIAVTALVQSKIKKDIAVIPAGTVNNFAKRFGLAIGTDKAIENIADFSKQRKRRVGIAVCNENKAIVSSLTFGNLADISNEVRQKDKQKFGKIVYIFKAIQHIGKNKSFLIRYVPDDGAEKNLKTWFALITTNNYIGGHKYIHSSPNKLHISLLNDIGPKQLLPYALFALNGNLHRSKNVTHFEAERIVLTSKRAGITTRIDGDKGPKFPLKIDY</sequence>
<dbReference type="Gene3D" id="2.60.200.40">
    <property type="match status" value="1"/>
</dbReference>
<dbReference type="InterPro" id="IPR001206">
    <property type="entry name" value="Diacylglycerol_kinase_cat_dom"/>
</dbReference>
<keyword evidence="4" id="KW-0067">ATP-binding</keyword>
<proteinExistence type="inferred from homology"/>
<dbReference type="PANTHER" id="PTHR12358">
    <property type="entry name" value="SPHINGOSINE KINASE"/>
    <property type="match status" value="1"/>
</dbReference>
<evidence type="ECO:0000256" key="4">
    <source>
        <dbReference type="ARBA" id="ARBA00022840"/>
    </source>
</evidence>
<reference evidence="6 7" key="1">
    <citation type="journal article" date="2014" name="Antonie Van Leeuwenhoek">
        <title>Oenococcus alcoholitolerans sp. nov., a lactic acid bacteria isolated from cachaca and ethanol fermentation processes.</title>
        <authorList>
            <person name="Badotti F."/>
            <person name="Moreira A.P."/>
            <person name="Tonon L.A."/>
            <person name="de Lucena B.T."/>
            <person name="Gomes Fde C."/>
            <person name="Kruger R."/>
            <person name="Thompson C.C."/>
            <person name="de Morais M.A.Jr."/>
            <person name="Rosa C.A."/>
            <person name="Thompson F.L."/>
        </authorList>
    </citation>
    <scope>NUCLEOTIDE SEQUENCE [LARGE SCALE GENOMIC DNA]</scope>
    <source>
        <strain evidence="6 7">UFRJ-M7.2.18</strain>
    </source>
</reference>
<dbReference type="Gene3D" id="3.40.50.10330">
    <property type="entry name" value="Probable inorganic polyphosphate/atp-NAD kinase, domain 1"/>
    <property type="match status" value="1"/>
</dbReference>
<accession>A0ABR4XSH0</accession>
<dbReference type="Pfam" id="PF00781">
    <property type="entry name" value="DAGK_cat"/>
    <property type="match status" value="1"/>
</dbReference>
<dbReference type="InterPro" id="IPR016064">
    <property type="entry name" value="NAD/diacylglycerol_kinase_sf"/>
</dbReference>
<feature type="non-terminal residue" evidence="6">
    <location>
        <position position="286"/>
    </location>
</feature>
<evidence type="ECO:0000313" key="6">
    <source>
        <dbReference type="EMBL" id="KGO32448.1"/>
    </source>
</evidence>
<keyword evidence="3" id="KW-0547">Nucleotide-binding</keyword>
<name>A0ABR4XSH0_9LACO</name>
<comment type="caution">
    <text evidence="6">The sequence shown here is derived from an EMBL/GenBank/DDBJ whole genome shotgun (WGS) entry which is preliminary data.</text>
</comment>